<dbReference type="GO" id="GO:0003700">
    <property type="term" value="F:DNA-binding transcription factor activity"/>
    <property type="evidence" value="ECO:0007669"/>
    <property type="project" value="TreeGrafter"/>
</dbReference>
<dbReference type="CDD" id="cd01392">
    <property type="entry name" value="HTH_LacI"/>
    <property type="match status" value="1"/>
</dbReference>
<dbReference type="STRING" id="131112.SAMN04489737_1695"/>
<dbReference type="InterPro" id="IPR046335">
    <property type="entry name" value="LacI/GalR-like_sensor"/>
</dbReference>
<organism evidence="5 6">
    <name type="scientific">Arcanobacterium phocae</name>
    <dbReference type="NCBI Taxonomy" id="131112"/>
    <lineage>
        <taxon>Bacteria</taxon>
        <taxon>Bacillati</taxon>
        <taxon>Actinomycetota</taxon>
        <taxon>Actinomycetes</taxon>
        <taxon>Actinomycetales</taxon>
        <taxon>Actinomycetaceae</taxon>
        <taxon>Arcanobacterium</taxon>
    </lineage>
</organism>
<name>A0A1H2LMP4_9ACTO</name>
<reference evidence="6" key="1">
    <citation type="submission" date="2016-10" db="EMBL/GenBank/DDBJ databases">
        <authorList>
            <person name="Varghese N."/>
            <person name="Submissions S."/>
        </authorList>
    </citation>
    <scope>NUCLEOTIDE SEQUENCE [LARGE SCALE GENOMIC DNA]</scope>
    <source>
        <strain evidence="6">DSM 10002</strain>
    </source>
</reference>
<dbReference type="InterPro" id="IPR028082">
    <property type="entry name" value="Peripla_BP_I"/>
</dbReference>
<evidence type="ECO:0000256" key="2">
    <source>
        <dbReference type="ARBA" id="ARBA00023125"/>
    </source>
</evidence>
<protein>
    <submittedName>
        <fullName evidence="5">DNA-binding transcriptional regulator, LacI/PurR family</fullName>
    </submittedName>
</protein>
<dbReference type="OrthoDB" id="3266689at2"/>
<dbReference type="InterPro" id="IPR000843">
    <property type="entry name" value="HTH_LacI"/>
</dbReference>
<dbReference type="CDD" id="cd06267">
    <property type="entry name" value="PBP1_LacI_sugar_binding-like"/>
    <property type="match status" value="1"/>
</dbReference>
<keyword evidence="3" id="KW-0804">Transcription</keyword>
<dbReference type="RefSeq" id="WP_091282197.1">
    <property type="nucleotide sequence ID" value="NZ_LT629804.1"/>
</dbReference>
<dbReference type="GeneID" id="65345418"/>
<dbReference type="GO" id="GO:0000976">
    <property type="term" value="F:transcription cis-regulatory region binding"/>
    <property type="evidence" value="ECO:0007669"/>
    <property type="project" value="TreeGrafter"/>
</dbReference>
<dbReference type="AlphaFoldDB" id="A0A1H2LMP4"/>
<accession>A0A1H2LMP4</accession>
<sequence>MTTKKSSAITRRATMRDVAEHIGVSVSTVSLALRNDPRISDKTAQEIKRVAREIGYRPDITGSLLRTNNPRIIGVAAEFSQELHAAYVSNIRSIANRHGYQLAIEDASFYAGYEEALERLAQLRVTNTIAINPCFPEPIPERLEPSVIIGQTSPCPTSSLVRSSNDVGMQELVTHLVDRGYRRILYLDGPKGISARNRRRAIEHAANVNDVWLEIVAAGNSLDDGFLAMQHVLCERSDSPTNQFKEKGIATAVVGYNDQCIQGAVIALERAGLRIPLDVAVAGFDNSSIAASRAFGLTSVDRGIAQVSEYAVELAIERHNNTKIGAKTLVVDSHLVVRNTTTPVA</sequence>
<dbReference type="PROSITE" id="PS50932">
    <property type="entry name" value="HTH_LACI_2"/>
    <property type="match status" value="1"/>
</dbReference>
<feature type="domain" description="HTH lacI-type" evidence="4">
    <location>
        <begin position="13"/>
        <end position="67"/>
    </location>
</feature>
<dbReference type="InterPro" id="IPR010982">
    <property type="entry name" value="Lambda_DNA-bd_dom_sf"/>
</dbReference>
<dbReference type="Gene3D" id="3.40.50.2300">
    <property type="match status" value="2"/>
</dbReference>
<dbReference type="PANTHER" id="PTHR30146:SF109">
    <property type="entry name" value="HTH-TYPE TRANSCRIPTIONAL REGULATOR GALS"/>
    <property type="match status" value="1"/>
</dbReference>
<evidence type="ECO:0000313" key="5">
    <source>
        <dbReference type="EMBL" id="SDU82283.1"/>
    </source>
</evidence>
<keyword evidence="6" id="KW-1185">Reference proteome</keyword>
<dbReference type="Gene3D" id="1.10.260.40">
    <property type="entry name" value="lambda repressor-like DNA-binding domains"/>
    <property type="match status" value="1"/>
</dbReference>
<gene>
    <name evidence="5" type="ORF">SAMN04489737_1695</name>
</gene>
<dbReference type="PANTHER" id="PTHR30146">
    <property type="entry name" value="LACI-RELATED TRANSCRIPTIONAL REPRESSOR"/>
    <property type="match status" value="1"/>
</dbReference>
<proteinExistence type="predicted"/>
<dbReference type="EMBL" id="LT629804">
    <property type="protein sequence ID" value="SDU82283.1"/>
    <property type="molecule type" value="Genomic_DNA"/>
</dbReference>
<evidence type="ECO:0000256" key="3">
    <source>
        <dbReference type="ARBA" id="ARBA00023163"/>
    </source>
</evidence>
<evidence type="ECO:0000256" key="1">
    <source>
        <dbReference type="ARBA" id="ARBA00023015"/>
    </source>
</evidence>
<dbReference type="Pfam" id="PF13377">
    <property type="entry name" value="Peripla_BP_3"/>
    <property type="match status" value="1"/>
</dbReference>
<evidence type="ECO:0000259" key="4">
    <source>
        <dbReference type="PROSITE" id="PS50932"/>
    </source>
</evidence>
<dbReference type="SMART" id="SM00354">
    <property type="entry name" value="HTH_LACI"/>
    <property type="match status" value="1"/>
</dbReference>
<dbReference type="Proteomes" id="UP000214355">
    <property type="component" value="Chromosome I"/>
</dbReference>
<dbReference type="SUPFAM" id="SSF47413">
    <property type="entry name" value="lambda repressor-like DNA-binding domains"/>
    <property type="match status" value="1"/>
</dbReference>
<dbReference type="SUPFAM" id="SSF53822">
    <property type="entry name" value="Periplasmic binding protein-like I"/>
    <property type="match status" value="1"/>
</dbReference>
<dbReference type="Pfam" id="PF00356">
    <property type="entry name" value="LacI"/>
    <property type="match status" value="1"/>
</dbReference>
<evidence type="ECO:0000313" key="6">
    <source>
        <dbReference type="Proteomes" id="UP000214355"/>
    </source>
</evidence>
<keyword evidence="2 5" id="KW-0238">DNA-binding</keyword>
<keyword evidence="1" id="KW-0805">Transcription regulation</keyword>